<organism evidence="1 2">
    <name type="scientific">Terribacillus saccharophilus</name>
    <dbReference type="NCBI Taxonomy" id="361277"/>
    <lineage>
        <taxon>Bacteria</taxon>
        <taxon>Bacillati</taxon>
        <taxon>Bacillota</taxon>
        <taxon>Bacilli</taxon>
        <taxon>Bacillales</taxon>
        <taxon>Bacillaceae</taxon>
        <taxon>Terribacillus</taxon>
    </lineage>
</organism>
<dbReference type="EMBL" id="NPBJ01000013">
    <property type="protein sequence ID" value="PAE00535.1"/>
    <property type="molecule type" value="Genomic_DNA"/>
</dbReference>
<dbReference type="RefSeq" id="WP_095218448.1">
    <property type="nucleotide sequence ID" value="NZ_NPBJ01000013.1"/>
</dbReference>
<reference evidence="1 2" key="1">
    <citation type="submission" date="2017-07" db="EMBL/GenBank/DDBJ databases">
        <title>Isolation and whole genome analysis of endospore-forming bacteria from heroin.</title>
        <authorList>
            <person name="Kalinowski J."/>
            <person name="Ahrens B."/>
            <person name="Al-Dilaimi A."/>
            <person name="Winkler A."/>
            <person name="Wibberg D."/>
            <person name="Schleenbecker U."/>
            <person name="Ruckert C."/>
            <person name="Wolfel R."/>
            <person name="Grass G."/>
        </authorList>
    </citation>
    <scope>NUCLEOTIDE SEQUENCE [LARGE SCALE GENOMIC DNA]</scope>
    <source>
        <strain evidence="1 2">7517-1</strain>
    </source>
</reference>
<dbReference type="Proteomes" id="UP000216852">
    <property type="component" value="Unassembled WGS sequence"/>
</dbReference>
<keyword evidence="2" id="KW-1185">Reference proteome</keyword>
<evidence type="ECO:0000313" key="2">
    <source>
        <dbReference type="Proteomes" id="UP000216852"/>
    </source>
</evidence>
<sequence length="151" mass="17284">MSDSLSPSITLKDVAILSEEITSLRSKVTQAYNEKEKLLSDLVDNYDHIIEEYRRLNLFFTHPSIDYHTAVGPILANPEYNVIVVYNPVSGEVLELNFNRNTEEPYPLSKLITEGHFNTAVEGIRFMDKQLNVHIAALKTELEKMNDIEIM</sequence>
<accession>A0ABX4H0G8</accession>
<evidence type="ECO:0000313" key="1">
    <source>
        <dbReference type="EMBL" id="PAE00535.1"/>
    </source>
</evidence>
<gene>
    <name evidence="1" type="ORF">CHH48_07140</name>
</gene>
<proteinExistence type="predicted"/>
<name>A0ABX4H0G8_9BACI</name>
<protein>
    <submittedName>
        <fullName evidence="1">Uncharacterized protein</fullName>
    </submittedName>
</protein>
<comment type="caution">
    <text evidence="1">The sequence shown here is derived from an EMBL/GenBank/DDBJ whole genome shotgun (WGS) entry which is preliminary data.</text>
</comment>